<reference evidence="1 2" key="1">
    <citation type="submission" date="2014-06" db="EMBL/GenBank/DDBJ databases">
        <title>Whole Genome Sequences of Three Symbiotic Endozoicomonas Bacteria.</title>
        <authorList>
            <person name="Neave M.J."/>
            <person name="Apprill A."/>
            <person name="Voolstra C.R."/>
        </authorList>
    </citation>
    <scope>NUCLEOTIDE SEQUENCE [LARGE SCALE GENOMIC DNA]</scope>
    <source>
        <strain evidence="1 2">DSM 25634</strain>
    </source>
</reference>
<dbReference type="RefSeq" id="WP_034834754.1">
    <property type="nucleotide sequence ID" value="NZ_JOKH01000002.1"/>
</dbReference>
<dbReference type="STRING" id="1137799.GZ78_09340"/>
<dbReference type="eggNOG" id="ENOG50345WQ">
    <property type="taxonomic scope" value="Bacteria"/>
</dbReference>
<evidence type="ECO:0000313" key="1">
    <source>
        <dbReference type="EMBL" id="KEQ17847.1"/>
    </source>
</evidence>
<dbReference type="AlphaFoldDB" id="A0A081NHC4"/>
<sequence length="126" mass="13925">MNEPSRIGLTSATGAQLDELLEDLNPDSGDEGVKLIKFDLYRLAVALRLKANTPPPPLPEKSVTNLRVKELDPDGLLFLAAENSNLLPAGTPIYEFIEQLAEAGISDFYRDFQQTGQLPFNQYFGE</sequence>
<comment type="caution">
    <text evidence="1">The sequence shown here is derived from an EMBL/GenBank/DDBJ whole genome shotgun (WGS) entry which is preliminary data.</text>
</comment>
<organism evidence="1 2">
    <name type="scientific">Endozoicomonas numazuensis</name>
    <dbReference type="NCBI Taxonomy" id="1137799"/>
    <lineage>
        <taxon>Bacteria</taxon>
        <taxon>Pseudomonadati</taxon>
        <taxon>Pseudomonadota</taxon>
        <taxon>Gammaproteobacteria</taxon>
        <taxon>Oceanospirillales</taxon>
        <taxon>Endozoicomonadaceae</taxon>
        <taxon>Endozoicomonas</taxon>
    </lineage>
</organism>
<evidence type="ECO:0000313" key="2">
    <source>
        <dbReference type="Proteomes" id="UP000028073"/>
    </source>
</evidence>
<dbReference type="Proteomes" id="UP000028073">
    <property type="component" value="Unassembled WGS sequence"/>
</dbReference>
<name>A0A081NHC4_9GAMM</name>
<protein>
    <submittedName>
        <fullName evidence="1">Uncharacterized protein</fullName>
    </submittedName>
</protein>
<accession>A0A081NHC4</accession>
<dbReference type="OrthoDB" id="7063253at2"/>
<dbReference type="EMBL" id="JOKH01000002">
    <property type="protein sequence ID" value="KEQ17847.1"/>
    <property type="molecule type" value="Genomic_DNA"/>
</dbReference>
<proteinExistence type="predicted"/>
<gene>
    <name evidence="1" type="ORF">GZ78_09340</name>
</gene>
<keyword evidence="2" id="KW-1185">Reference proteome</keyword>